<feature type="transmembrane region" description="Helical" evidence="6">
    <location>
        <begin position="425"/>
        <end position="445"/>
    </location>
</feature>
<keyword evidence="2 6" id="KW-0812">Transmembrane</keyword>
<keyword evidence="4 6" id="KW-0472">Membrane</keyword>
<feature type="transmembrane region" description="Helical" evidence="6">
    <location>
        <begin position="232"/>
        <end position="253"/>
    </location>
</feature>
<evidence type="ECO:0000256" key="2">
    <source>
        <dbReference type="ARBA" id="ARBA00022692"/>
    </source>
</evidence>
<dbReference type="STRING" id="65357.A0A024G7V7"/>
<protein>
    <recommendedName>
        <fullName evidence="7">Amino acid transporter transmembrane domain-containing protein</fullName>
    </recommendedName>
</protein>
<proteinExistence type="predicted"/>
<feature type="transmembrane region" description="Helical" evidence="6">
    <location>
        <begin position="95"/>
        <end position="113"/>
    </location>
</feature>
<feature type="transmembrane region" description="Helical" evidence="6">
    <location>
        <begin position="400"/>
        <end position="419"/>
    </location>
</feature>
<dbReference type="AlphaFoldDB" id="A0A024G7V7"/>
<sequence>MMSLREVDILHEENGLREAFLDETNAHQRQGYYCSSADQPPYDNQDASSTSEDESYELLSARETTVLKNDPYKRKSHPFRGISDSIQPGSVKSSVLTMTIAVVGGGILSLPYAVKQSGFIMGVGLVLLFAFITRFSVGMILRAADTVGASSFAELAKLTHGPRLELFTKMVISLNLFGTSVGYVLGAAELLQVALNSLDPDVDFNRQGIIVFLCVVVIFPFSLCRSLGSLRFASLIAVLCIVYMTITIVVKYYQFVSLGYAPSIKYQLHHLVLFETNIERLLEAVPLIIFVYTCHPNIMPICSVLKRPSTRRMHKVVDRSLIIATAVYAICGVFVVFTFGEATKSNFLQNNYHHSTAMTIGAIGFSVALVLTVPLFIHSMKDIVKSVDSRKASLLGRQRIVSSILVVSVAFASICATNIATVLGILGTTTNPIICFLLPAIIARSIQTNAIEVEKRIAGCIAILMSAICIASFIFNVRK</sequence>
<dbReference type="EMBL" id="CAIX01000038">
    <property type="protein sequence ID" value="CCI42764.1"/>
    <property type="molecule type" value="Genomic_DNA"/>
</dbReference>
<keyword evidence="3 6" id="KW-1133">Transmembrane helix</keyword>
<feature type="domain" description="Amino acid transporter transmembrane" evidence="7">
    <location>
        <begin position="88"/>
        <end position="472"/>
    </location>
</feature>
<evidence type="ECO:0000313" key="8">
    <source>
        <dbReference type="EMBL" id="CCI42764.1"/>
    </source>
</evidence>
<dbReference type="Proteomes" id="UP000053237">
    <property type="component" value="Unassembled WGS sequence"/>
</dbReference>
<dbReference type="Pfam" id="PF01490">
    <property type="entry name" value="Aa_trans"/>
    <property type="match status" value="1"/>
</dbReference>
<feature type="transmembrane region" description="Helical" evidence="6">
    <location>
        <begin position="119"/>
        <end position="141"/>
    </location>
</feature>
<evidence type="ECO:0000313" key="9">
    <source>
        <dbReference type="Proteomes" id="UP000053237"/>
    </source>
</evidence>
<accession>A0A024G7V7</accession>
<feature type="transmembrane region" description="Helical" evidence="6">
    <location>
        <begin position="457"/>
        <end position="475"/>
    </location>
</feature>
<evidence type="ECO:0000256" key="4">
    <source>
        <dbReference type="ARBA" id="ARBA00023136"/>
    </source>
</evidence>
<dbReference type="GO" id="GO:0015179">
    <property type="term" value="F:L-amino acid transmembrane transporter activity"/>
    <property type="evidence" value="ECO:0007669"/>
    <property type="project" value="TreeGrafter"/>
</dbReference>
<reference evidence="8 9" key="1">
    <citation type="submission" date="2012-05" db="EMBL/GenBank/DDBJ databases">
        <title>Recombination and specialization in a pathogen metapopulation.</title>
        <authorList>
            <person name="Gardiner A."/>
            <person name="Kemen E."/>
            <person name="Schultz-Larsen T."/>
            <person name="MacLean D."/>
            <person name="Van Oosterhout C."/>
            <person name="Jones J.D.G."/>
        </authorList>
    </citation>
    <scope>NUCLEOTIDE SEQUENCE [LARGE SCALE GENOMIC DNA]</scope>
    <source>
        <strain evidence="8 9">Ac Nc2</strain>
    </source>
</reference>
<keyword evidence="9" id="KW-1185">Reference proteome</keyword>
<comment type="subcellular location">
    <subcellularLocation>
        <location evidence="1">Membrane</location>
        <topology evidence="1">Multi-pass membrane protein</topology>
    </subcellularLocation>
</comment>
<dbReference type="PANTHER" id="PTHR22950">
    <property type="entry name" value="AMINO ACID TRANSPORTER"/>
    <property type="match status" value="1"/>
</dbReference>
<feature type="transmembrane region" description="Helical" evidence="6">
    <location>
        <begin position="317"/>
        <end position="337"/>
    </location>
</feature>
<feature type="region of interest" description="Disordered" evidence="5">
    <location>
        <begin position="34"/>
        <end position="55"/>
    </location>
</feature>
<feature type="transmembrane region" description="Helical" evidence="6">
    <location>
        <begin position="166"/>
        <end position="188"/>
    </location>
</feature>
<dbReference type="GO" id="GO:0016020">
    <property type="term" value="C:membrane"/>
    <property type="evidence" value="ECO:0007669"/>
    <property type="project" value="UniProtKB-SubCell"/>
</dbReference>
<dbReference type="FunCoup" id="A0A024G7V7">
    <property type="interactions" value="2"/>
</dbReference>
<feature type="transmembrane region" description="Helical" evidence="6">
    <location>
        <begin position="357"/>
        <end position="379"/>
    </location>
</feature>
<name>A0A024G7V7_9STRA</name>
<dbReference type="InParanoid" id="A0A024G7V7"/>
<evidence type="ECO:0000259" key="7">
    <source>
        <dbReference type="Pfam" id="PF01490"/>
    </source>
</evidence>
<feature type="transmembrane region" description="Helical" evidence="6">
    <location>
        <begin position="284"/>
        <end position="305"/>
    </location>
</feature>
<evidence type="ECO:0000256" key="1">
    <source>
        <dbReference type="ARBA" id="ARBA00004141"/>
    </source>
</evidence>
<dbReference type="OrthoDB" id="28208at2759"/>
<evidence type="ECO:0000256" key="6">
    <source>
        <dbReference type="SAM" id="Phobius"/>
    </source>
</evidence>
<dbReference type="InterPro" id="IPR013057">
    <property type="entry name" value="AA_transpt_TM"/>
</dbReference>
<comment type="caution">
    <text evidence="8">The sequence shown here is derived from an EMBL/GenBank/DDBJ whole genome shotgun (WGS) entry which is preliminary data.</text>
</comment>
<feature type="transmembrane region" description="Helical" evidence="6">
    <location>
        <begin position="208"/>
        <end position="225"/>
    </location>
</feature>
<organism evidence="8 9">
    <name type="scientific">Albugo candida</name>
    <dbReference type="NCBI Taxonomy" id="65357"/>
    <lineage>
        <taxon>Eukaryota</taxon>
        <taxon>Sar</taxon>
        <taxon>Stramenopiles</taxon>
        <taxon>Oomycota</taxon>
        <taxon>Peronosporomycetes</taxon>
        <taxon>Albuginales</taxon>
        <taxon>Albuginaceae</taxon>
        <taxon>Albugo</taxon>
    </lineage>
</organism>
<evidence type="ECO:0000256" key="3">
    <source>
        <dbReference type="ARBA" id="ARBA00022989"/>
    </source>
</evidence>
<gene>
    <name evidence="8" type="ORF">BN9_035480</name>
</gene>
<dbReference type="PANTHER" id="PTHR22950:SF702">
    <property type="entry name" value="AMINO ACID TRANSPORTER PROTEIN"/>
    <property type="match status" value="1"/>
</dbReference>
<evidence type="ECO:0000256" key="5">
    <source>
        <dbReference type="SAM" id="MobiDB-lite"/>
    </source>
</evidence>